<reference evidence="1" key="2">
    <citation type="submission" date="2025-08" db="UniProtKB">
        <authorList>
            <consortium name="Ensembl"/>
        </authorList>
    </citation>
    <scope>IDENTIFICATION</scope>
</reference>
<keyword evidence="2" id="KW-1185">Reference proteome</keyword>
<dbReference type="Ensembl" id="ENSMFAT00000096930.1">
    <property type="protein sequence ID" value="ENSMFAP00000054754.1"/>
    <property type="gene ID" value="ENSMFAG00000057085.1"/>
</dbReference>
<evidence type="ECO:0000313" key="2">
    <source>
        <dbReference type="Proteomes" id="UP000233100"/>
    </source>
</evidence>
<reference evidence="1 2" key="1">
    <citation type="submission" date="2013-03" db="EMBL/GenBank/DDBJ databases">
        <authorList>
            <person name="Warren W."/>
            <person name="Wilson R.K."/>
        </authorList>
    </citation>
    <scope>NUCLEOTIDE SEQUENCE</scope>
</reference>
<evidence type="ECO:0000313" key="1">
    <source>
        <dbReference type="Ensembl" id="ENSMFAP00000054754.1"/>
    </source>
</evidence>
<dbReference type="GeneTree" id="ENSGT00940000161627"/>
<reference evidence="1" key="3">
    <citation type="submission" date="2025-09" db="UniProtKB">
        <authorList>
            <consortium name="Ensembl"/>
        </authorList>
    </citation>
    <scope>IDENTIFICATION</scope>
</reference>
<protein>
    <submittedName>
        <fullName evidence="1">Uncharacterized protein</fullName>
    </submittedName>
</protein>
<name>A0A7N9CNS8_MACFA</name>
<dbReference type="PANTHER" id="PTHR46254:SF6">
    <property type="entry name" value="HIGH MOBILITY GROUP AT-HOOK 2"/>
    <property type="match status" value="1"/>
</dbReference>
<dbReference type="AlphaFoldDB" id="A0A7N9CNS8"/>
<organism evidence="1 2">
    <name type="scientific">Macaca fascicularis</name>
    <name type="common">Crab-eating macaque</name>
    <name type="synonym">Cynomolgus monkey</name>
    <dbReference type="NCBI Taxonomy" id="9541"/>
    <lineage>
        <taxon>Eukaryota</taxon>
        <taxon>Metazoa</taxon>
        <taxon>Chordata</taxon>
        <taxon>Craniata</taxon>
        <taxon>Vertebrata</taxon>
        <taxon>Euteleostomi</taxon>
        <taxon>Mammalia</taxon>
        <taxon>Eutheria</taxon>
        <taxon>Euarchontoglires</taxon>
        <taxon>Primates</taxon>
        <taxon>Haplorrhini</taxon>
        <taxon>Catarrhini</taxon>
        <taxon>Cercopithecidae</taxon>
        <taxon>Cercopithecinae</taxon>
        <taxon>Macaca</taxon>
    </lineage>
</organism>
<proteinExistence type="predicted"/>
<dbReference type="PANTHER" id="PTHR46254">
    <property type="entry name" value="PROTEIN GVQW1-RELATED"/>
    <property type="match status" value="1"/>
</dbReference>
<sequence length="103" mass="11824">MFHFYIHSKNAAKECIVALESFFLFVFVFVFETVSRSVAQAGVQWHDLDSPQLPPPGFKWFSCLRFPSSWDYKCVPPCPANFCIFSTDGVSLCWPVYLELLTS</sequence>
<accession>A0A7N9CNS8</accession>
<dbReference type="Proteomes" id="UP000233100">
    <property type="component" value="Chromosome 8"/>
</dbReference>